<dbReference type="InterPro" id="IPR045175">
    <property type="entry name" value="M28_fam"/>
</dbReference>
<dbReference type="RefSeq" id="WP_092018720.1">
    <property type="nucleotide sequence ID" value="NZ_FOXH01000013.1"/>
</dbReference>
<keyword evidence="1" id="KW-0732">Signal</keyword>
<dbReference type="Gene3D" id="3.40.630.10">
    <property type="entry name" value="Zn peptidases"/>
    <property type="match status" value="1"/>
</dbReference>
<dbReference type="GO" id="GO:0006508">
    <property type="term" value="P:proteolysis"/>
    <property type="evidence" value="ECO:0007669"/>
    <property type="project" value="InterPro"/>
</dbReference>
<proteinExistence type="predicted"/>
<dbReference type="STRING" id="1079859.SAMN04515674_1136"/>
<evidence type="ECO:0000313" key="4">
    <source>
        <dbReference type="Proteomes" id="UP000199306"/>
    </source>
</evidence>
<feature type="signal peptide" evidence="1">
    <location>
        <begin position="1"/>
        <end position="19"/>
    </location>
</feature>
<evidence type="ECO:0000256" key="1">
    <source>
        <dbReference type="SAM" id="SignalP"/>
    </source>
</evidence>
<protein>
    <submittedName>
        <fullName evidence="3">Peptidase family M28</fullName>
    </submittedName>
</protein>
<dbReference type="Proteomes" id="UP000199306">
    <property type="component" value="Unassembled WGS sequence"/>
</dbReference>
<dbReference type="GO" id="GO:0008235">
    <property type="term" value="F:metalloexopeptidase activity"/>
    <property type="evidence" value="ECO:0007669"/>
    <property type="project" value="InterPro"/>
</dbReference>
<dbReference type="AlphaFoldDB" id="A0A1I5WXP1"/>
<sequence length="349" mass="39880">MRIFLSFFLIFFTASILKAQYSPQEFANTISVEDLRKNLEFIASDSLKGRLTGSEGQRIAAHYIAGYFKENKLLPVVKTDSGNSYLQQFYCRSPYGLNYQVLYDITKIRNPKNIITSHNVLGFIEGTDKKDEILIISSHYDHIGQTKQGIVFNGADDDGSGTVAVMAIAKAFSKAKEEGKGPRRSILFLTVSGEEQGLLGSEYYTEQPVFPLVNTVCDLNIDMIGRFDPHHKKATDYVYLIGSDKLSSQLHSISETANQTYTHLNLDYSYNVENEPNQFYYRSDHYNFARKGIPIIFYFDGVHEDYHQSTDDVEKIDFNLLQKRARLVFYTAWEIANRENRPLVDSNKP</sequence>
<gene>
    <name evidence="3" type="ORF">SAMN04515674_1136</name>
</gene>
<organism evidence="3 4">
    <name type="scientific">Pseudarcicella hirudinis</name>
    <dbReference type="NCBI Taxonomy" id="1079859"/>
    <lineage>
        <taxon>Bacteria</taxon>
        <taxon>Pseudomonadati</taxon>
        <taxon>Bacteroidota</taxon>
        <taxon>Cytophagia</taxon>
        <taxon>Cytophagales</taxon>
        <taxon>Flectobacillaceae</taxon>
        <taxon>Pseudarcicella</taxon>
    </lineage>
</organism>
<reference evidence="3 4" key="1">
    <citation type="submission" date="2016-10" db="EMBL/GenBank/DDBJ databases">
        <authorList>
            <person name="de Groot N.N."/>
        </authorList>
    </citation>
    <scope>NUCLEOTIDE SEQUENCE [LARGE SCALE GENOMIC DNA]</scope>
    <source>
        <strain evidence="4">E92,LMG 26720,CCM 7988</strain>
    </source>
</reference>
<evidence type="ECO:0000313" key="3">
    <source>
        <dbReference type="EMBL" id="SFQ24545.1"/>
    </source>
</evidence>
<dbReference type="EMBL" id="FOXH01000013">
    <property type="protein sequence ID" value="SFQ24545.1"/>
    <property type="molecule type" value="Genomic_DNA"/>
</dbReference>
<feature type="chain" id="PRO_5011796807" evidence="1">
    <location>
        <begin position="20"/>
        <end position="349"/>
    </location>
</feature>
<keyword evidence="4" id="KW-1185">Reference proteome</keyword>
<dbReference type="PANTHER" id="PTHR12147">
    <property type="entry name" value="METALLOPEPTIDASE M28 FAMILY MEMBER"/>
    <property type="match status" value="1"/>
</dbReference>
<name>A0A1I5WXP1_9BACT</name>
<feature type="domain" description="Peptidase M28" evidence="2">
    <location>
        <begin position="119"/>
        <end position="331"/>
    </location>
</feature>
<dbReference type="OrthoDB" id="1521787at2"/>
<accession>A0A1I5WXP1</accession>
<dbReference type="Pfam" id="PF04389">
    <property type="entry name" value="Peptidase_M28"/>
    <property type="match status" value="1"/>
</dbReference>
<dbReference type="PANTHER" id="PTHR12147:SF26">
    <property type="entry name" value="PEPTIDASE M28 DOMAIN-CONTAINING PROTEIN"/>
    <property type="match status" value="1"/>
</dbReference>
<dbReference type="SUPFAM" id="SSF53187">
    <property type="entry name" value="Zn-dependent exopeptidases"/>
    <property type="match status" value="1"/>
</dbReference>
<evidence type="ECO:0000259" key="2">
    <source>
        <dbReference type="Pfam" id="PF04389"/>
    </source>
</evidence>
<dbReference type="InterPro" id="IPR007484">
    <property type="entry name" value="Peptidase_M28"/>
</dbReference>